<proteinExistence type="predicted"/>
<dbReference type="EMBL" id="JASNVU010000001">
    <property type="protein sequence ID" value="MDK4334023.1"/>
    <property type="molecule type" value="Genomic_DNA"/>
</dbReference>
<sequence>MEVYKALTDLAAELTSRGIPAALDPRDVDAPGAIVDLEEIGGGSTLCGAFNARATVYLVAPDNGRGLALATLLDMYSKVEDLTTGAQTIELALPETAPLPAFKLNPIDLI</sequence>
<comment type="caution">
    <text evidence="1">The sequence shown here is derived from an EMBL/GenBank/DDBJ whole genome shotgun (WGS) entry which is preliminary data.</text>
</comment>
<organism evidence="1 2">
    <name type="scientific">Corynebacterium accolens</name>
    <dbReference type="NCBI Taxonomy" id="38284"/>
    <lineage>
        <taxon>Bacteria</taxon>
        <taxon>Bacillati</taxon>
        <taxon>Actinomycetota</taxon>
        <taxon>Actinomycetes</taxon>
        <taxon>Mycobacteriales</taxon>
        <taxon>Corynebacteriaceae</taxon>
        <taxon>Corynebacterium</taxon>
    </lineage>
</organism>
<evidence type="ECO:0000313" key="1">
    <source>
        <dbReference type="EMBL" id="MDK4334023.1"/>
    </source>
</evidence>
<protein>
    <submittedName>
        <fullName evidence="1">Uncharacterized protein</fullName>
    </submittedName>
</protein>
<accession>A0AAP4F7H5</accession>
<dbReference type="Proteomes" id="UP001230317">
    <property type="component" value="Unassembled WGS sequence"/>
</dbReference>
<evidence type="ECO:0000313" key="2">
    <source>
        <dbReference type="Proteomes" id="UP001230317"/>
    </source>
</evidence>
<name>A0AAP4F7H5_9CORY</name>
<gene>
    <name evidence="1" type="ORF">QPX58_01120</name>
</gene>
<reference evidence="1" key="1">
    <citation type="submission" date="2023-05" db="EMBL/GenBank/DDBJ databases">
        <title>Metabolic capabilities are highly conserved among human nasal-associated Corynebacterium species in pangenomic analyses.</title>
        <authorList>
            <person name="Tran T.H."/>
            <person name="Roberts A.Q."/>
            <person name="Escapa I.F."/>
            <person name="Gao W."/>
            <person name="Conlan S."/>
            <person name="Kong H."/>
            <person name="Segre J.A."/>
            <person name="Kelly M.S."/>
            <person name="Lemon K.P."/>
        </authorList>
    </citation>
    <scope>NUCLEOTIDE SEQUENCE</scope>
    <source>
        <strain evidence="1">KPL2618</strain>
    </source>
</reference>
<dbReference type="RefSeq" id="WP_284641514.1">
    <property type="nucleotide sequence ID" value="NZ_JASNVU010000001.1"/>
</dbReference>
<dbReference type="AlphaFoldDB" id="A0AAP4F7H5"/>